<dbReference type="InterPro" id="IPR002921">
    <property type="entry name" value="Fungal_lipase-type"/>
</dbReference>
<dbReference type="Pfam" id="PF01764">
    <property type="entry name" value="Lipase_3"/>
    <property type="match status" value="1"/>
</dbReference>
<organism evidence="2 3">
    <name type="scientific">Aetokthonos hydrillicola Thurmond2011</name>
    <dbReference type="NCBI Taxonomy" id="2712845"/>
    <lineage>
        <taxon>Bacteria</taxon>
        <taxon>Bacillati</taxon>
        <taxon>Cyanobacteriota</taxon>
        <taxon>Cyanophyceae</taxon>
        <taxon>Nostocales</taxon>
        <taxon>Hapalosiphonaceae</taxon>
        <taxon>Aetokthonos</taxon>
    </lineage>
</organism>
<dbReference type="GO" id="GO:0006629">
    <property type="term" value="P:lipid metabolic process"/>
    <property type="evidence" value="ECO:0007669"/>
    <property type="project" value="InterPro"/>
</dbReference>
<comment type="caution">
    <text evidence="2">The sequence shown here is derived from an EMBL/GenBank/DDBJ whole genome shotgun (WGS) entry which is preliminary data.</text>
</comment>
<evidence type="ECO:0000313" key="3">
    <source>
        <dbReference type="Proteomes" id="UP000667802"/>
    </source>
</evidence>
<evidence type="ECO:0000259" key="1">
    <source>
        <dbReference type="Pfam" id="PF01764"/>
    </source>
</evidence>
<dbReference type="Gene3D" id="3.40.50.1820">
    <property type="entry name" value="alpha/beta hydrolase"/>
    <property type="match status" value="1"/>
</dbReference>
<name>A0AAP5M848_9CYAN</name>
<dbReference type="EMBL" id="JAALHA020000002">
    <property type="protein sequence ID" value="MDR9894377.1"/>
    <property type="molecule type" value="Genomic_DNA"/>
</dbReference>
<dbReference type="AlphaFoldDB" id="A0AAP5M848"/>
<proteinExistence type="predicted"/>
<evidence type="ECO:0000313" key="2">
    <source>
        <dbReference type="EMBL" id="MDR9894377.1"/>
    </source>
</evidence>
<dbReference type="PANTHER" id="PTHR45856">
    <property type="entry name" value="ALPHA/BETA-HYDROLASES SUPERFAMILY PROTEIN"/>
    <property type="match status" value="1"/>
</dbReference>
<dbReference type="InterPro" id="IPR029058">
    <property type="entry name" value="AB_hydrolase_fold"/>
</dbReference>
<dbReference type="PANTHER" id="PTHR45856:SF24">
    <property type="entry name" value="FUNGAL LIPASE-LIKE DOMAIN-CONTAINING PROTEIN"/>
    <property type="match status" value="1"/>
</dbReference>
<sequence>MRTVTFEELELALILAKASNFNYYYQNPNFDELATSSGIHNVHRFMFNNNEQGYVIGFLGCYKHYIIISIKGTDCLSDWKTNISFSINNNGFNGGVHNGFAQAVINSFDELLKIIKNYISKDKRILLTGHSLGGALAILTAHKLSCIDEFRNRIEAVYTYGAPRVGNRAFKKNYRLNHYRFEYGSDPVPSSPSLGYEDIGIRYYLPKNEPTIMVDAQGSEAYSVHIRLGTAIAQLFLNSSNLCLIQKSIEHMVGVFDDVSDHNIEKYILHIQNYQHFIATIKGLQQGSLRRYGGVIRETKTKNIICHLLEPPQGVYSLVTKGQRLLQMTQIAAGASVLPIGVSVMALSYMNNQLIEIQTQLRQEFHEVTIKLDYIIREQQEAKIREFREQISELQAAIDTQVLSQNLPQVSYQEKLKLETYRTARKVRLFLSAEAQRTKLNLNDYMPISPTNLAMKGWAIATAIEAYLLLDLGNSENINKAENFLLEEIEKFREIVCASAEVLLADTTPHIDIATAYRFTAKVFQAKNITQEQVDRIAMISPRDKELSEEAIRQKLRKVKVEFDMSYAPEKYNHNWINEQIMIFEYLDMLSELLAKLESLLDFAKLCKNKGIQNIRDILPVNNSLPGLYLQF</sequence>
<feature type="domain" description="Fungal lipase-type" evidence="1">
    <location>
        <begin position="68"/>
        <end position="193"/>
    </location>
</feature>
<dbReference type="CDD" id="cd00519">
    <property type="entry name" value="Lipase_3"/>
    <property type="match status" value="1"/>
</dbReference>
<dbReference type="InterPro" id="IPR051218">
    <property type="entry name" value="Sec_MonoDiacylglyc_Lipase"/>
</dbReference>
<protein>
    <submittedName>
        <fullName evidence="2">Lipase family protein</fullName>
    </submittedName>
</protein>
<keyword evidence="3" id="KW-1185">Reference proteome</keyword>
<dbReference type="SUPFAM" id="SSF53474">
    <property type="entry name" value="alpha/beta-Hydrolases"/>
    <property type="match status" value="1"/>
</dbReference>
<accession>A0AAP5M848</accession>
<reference evidence="3" key="1">
    <citation type="journal article" date="2021" name="Science">
        <title>Hunting the eagle killer: A cyanobacterial neurotoxin causes vacuolar myelinopathy.</title>
        <authorList>
            <person name="Breinlinger S."/>
            <person name="Phillips T.J."/>
            <person name="Haram B.N."/>
            <person name="Mares J."/>
            <person name="Martinez Yerena J.A."/>
            <person name="Hrouzek P."/>
            <person name="Sobotka R."/>
            <person name="Henderson W.M."/>
            <person name="Schmieder P."/>
            <person name="Williams S.M."/>
            <person name="Lauderdale J.D."/>
            <person name="Wilde H.D."/>
            <person name="Gerrin W."/>
            <person name="Kust A."/>
            <person name="Washington J.W."/>
            <person name="Wagner C."/>
            <person name="Geier B."/>
            <person name="Liebeke M."/>
            <person name="Enke H."/>
            <person name="Niedermeyer T.H.J."/>
            <person name="Wilde S.B."/>
        </authorList>
    </citation>
    <scope>NUCLEOTIDE SEQUENCE [LARGE SCALE GENOMIC DNA]</scope>
    <source>
        <strain evidence="3">Thurmond2011</strain>
    </source>
</reference>
<dbReference type="RefSeq" id="WP_208344274.1">
    <property type="nucleotide sequence ID" value="NZ_CAWQFN010000489.1"/>
</dbReference>
<dbReference type="Proteomes" id="UP000667802">
    <property type="component" value="Unassembled WGS sequence"/>
</dbReference>
<gene>
    <name evidence="2" type="ORF">G7B40_007300</name>
</gene>